<feature type="compositionally biased region" description="Basic residues" evidence="1">
    <location>
        <begin position="53"/>
        <end position="65"/>
    </location>
</feature>
<feature type="compositionally biased region" description="Gly residues" evidence="1">
    <location>
        <begin position="43"/>
        <end position="52"/>
    </location>
</feature>
<reference evidence="2" key="1">
    <citation type="submission" date="2020-02" db="EMBL/GenBank/DDBJ databases">
        <authorList>
            <person name="Meier V. D."/>
        </authorList>
    </citation>
    <scope>NUCLEOTIDE SEQUENCE</scope>
    <source>
        <strain evidence="2">AVDCRST_MAG68</strain>
    </source>
</reference>
<sequence>DRTEAGPGLHPPRGARAAPRPGGGRRRSGPHGVAARAGAHRAGAGGERGGGRSPRHRPAGHRAIRLRVPGLQPAGRRRPHLSAGGAGGRDRCSSGDPDRAAGRAHRGPAQRVRRRRLHPQGGAHARPARREPAASAPV</sequence>
<feature type="non-terminal residue" evidence="2">
    <location>
        <position position="1"/>
    </location>
</feature>
<protein>
    <submittedName>
        <fullName evidence="2">Uncharacterized protein</fullName>
    </submittedName>
</protein>
<accession>A0A6J4LJ95</accession>
<feature type="non-terminal residue" evidence="2">
    <location>
        <position position="138"/>
    </location>
</feature>
<dbReference type="AlphaFoldDB" id="A0A6J4LJ95"/>
<organism evidence="2">
    <name type="scientific">uncultured Gemmatimonadota bacterium</name>
    <dbReference type="NCBI Taxonomy" id="203437"/>
    <lineage>
        <taxon>Bacteria</taxon>
        <taxon>Pseudomonadati</taxon>
        <taxon>Gemmatimonadota</taxon>
        <taxon>environmental samples</taxon>
    </lineage>
</organism>
<evidence type="ECO:0000313" key="2">
    <source>
        <dbReference type="EMBL" id="CAA9333279.1"/>
    </source>
</evidence>
<feature type="compositionally biased region" description="Low complexity" evidence="1">
    <location>
        <begin position="30"/>
        <end position="42"/>
    </location>
</feature>
<name>A0A6J4LJ95_9BACT</name>
<feature type="compositionally biased region" description="Basic residues" evidence="1">
    <location>
        <begin position="102"/>
        <end position="118"/>
    </location>
</feature>
<feature type="compositionally biased region" description="Basic and acidic residues" evidence="1">
    <location>
        <begin position="88"/>
        <end position="101"/>
    </location>
</feature>
<dbReference type="EMBL" id="CADCTW010000128">
    <property type="protein sequence ID" value="CAA9333279.1"/>
    <property type="molecule type" value="Genomic_DNA"/>
</dbReference>
<feature type="region of interest" description="Disordered" evidence="1">
    <location>
        <begin position="1"/>
        <end position="138"/>
    </location>
</feature>
<gene>
    <name evidence="2" type="ORF">AVDCRST_MAG68-2606</name>
</gene>
<evidence type="ECO:0000256" key="1">
    <source>
        <dbReference type="SAM" id="MobiDB-lite"/>
    </source>
</evidence>
<proteinExistence type="predicted"/>
<feature type="compositionally biased region" description="Low complexity" evidence="1">
    <location>
        <begin position="1"/>
        <end position="20"/>
    </location>
</feature>